<protein>
    <submittedName>
        <fullName evidence="1">Jg19818 protein</fullName>
    </submittedName>
</protein>
<evidence type="ECO:0000313" key="2">
    <source>
        <dbReference type="Proteomes" id="UP000838756"/>
    </source>
</evidence>
<accession>A0A8S4SLR8</accession>
<reference evidence="1" key="1">
    <citation type="submission" date="2022-03" db="EMBL/GenBank/DDBJ databases">
        <authorList>
            <person name="Lindestad O."/>
        </authorList>
    </citation>
    <scope>NUCLEOTIDE SEQUENCE</scope>
</reference>
<name>A0A8S4SLR8_9NEOP</name>
<sequence>MQIHTHVKLPAVVLKCPQYTTTSSHTHNPRNIISNTRSLAQSAVASDGGVIGASPRRTCLCTSAHALNAALAGKQARSTRHRAVIHLGSGLCHRAPHCRRLKPGVPAATLPD</sequence>
<evidence type="ECO:0000313" key="1">
    <source>
        <dbReference type="EMBL" id="CAH2266628.1"/>
    </source>
</evidence>
<organism evidence="1 2">
    <name type="scientific">Pararge aegeria aegeria</name>
    <dbReference type="NCBI Taxonomy" id="348720"/>
    <lineage>
        <taxon>Eukaryota</taxon>
        <taxon>Metazoa</taxon>
        <taxon>Ecdysozoa</taxon>
        <taxon>Arthropoda</taxon>
        <taxon>Hexapoda</taxon>
        <taxon>Insecta</taxon>
        <taxon>Pterygota</taxon>
        <taxon>Neoptera</taxon>
        <taxon>Endopterygota</taxon>
        <taxon>Lepidoptera</taxon>
        <taxon>Glossata</taxon>
        <taxon>Ditrysia</taxon>
        <taxon>Papilionoidea</taxon>
        <taxon>Nymphalidae</taxon>
        <taxon>Satyrinae</taxon>
        <taxon>Satyrini</taxon>
        <taxon>Parargina</taxon>
        <taxon>Pararge</taxon>
    </lineage>
</organism>
<proteinExistence type="predicted"/>
<keyword evidence="2" id="KW-1185">Reference proteome</keyword>
<dbReference type="AlphaFoldDB" id="A0A8S4SLR8"/>
<gene>
    <name evidence="1" type="primary">jg19818</name>
    <name evidence="1" type="ORF">PAEG_LOCUS25354</name>
</gene>
<dbReference type="Proteomes" id="UP000838756">
    <property type="component" value="Unassembled WGS sequence"/>
</dbReference>
<comment type="caution">
    <text evidence="1">The sequence shown here is derived from an EMBL/GenBank/DDBJ whole genome shotgun (WGS) entry which is preliminary data.</text>
</comment>
<dbReference type="EMBL" id="CAKXAJ010026312">
    <property type="protein sequence ID" value="CAH2266628.1"/>
    <property type="molecule type" value="Genomic_DNA"/>
</dbReference>
<dbReference type="OrthoDB" id="7354276at2759"/>